<dbReference type="EMBL" id="KV449176">
    <property type="protein sequence ID" value="OAX31945.1"/>
    <property type="molecule type" value="Genomic_DNA"/>
</dbReference>
<dbReference type="OrthoDB" id="10542115at2759"/>
<evidence type="ECO:0000313" key="1">
    <source>
        <dbReference type="EMBL" id="OAX31945.1"/>
    </source>
</evidence>
<dbReference type="InParanoid" id="A0A1B7MH68"/>
<proteinExistence type="predicted"/>
<organism evidence="1 2">
    <name type="scientific">Rhizopogon vinicolor AM-OR11-026</name>
    <dbReference type="NCBI Taxonomy" id="1314800"/>
    <lineage>
        <taxon>Eukaryota</taxon>
        <taxon>Fungi</taxon>
        <taxon>Dikarya</taxon>
        <taxon>Basidiomycota</taxon>
        <taxon>Agaricomycotina</taxon>
        <taxon>Agaricomycetes</taxon>
        <taxon>Agaricomycetidae</taxon>
        <taxon>Boletales</taxon>
        <taxon>Suillineae</taxon>
        <taxon>Rhizopogonaceae</taxon>
        <taxon>Rhizopogon</taxon>
    </lineage>
</organism>
<keyword evidence="2" id="KW-1185">Reference proteome</keyword>
<evidence type="ECO:0000313" key="2">
    <source>
        <dbReference type="Proteomes" id="UP000092154"/>
    </source>
</evidence>
<dbReference type="Proteomes" id="UP000092154">
    <property type="component" value="Unassembled WGS sequence"/>
</dbReference>
<accession>A0A1B7MH68</accession>
<gene>
    <name evidence="1" type="ORF">K503DRAFT_777152</name>
</gene>
<dbReference type="AlphaFoldDB" id="A0A1B7MH68"/>
<sequence>MGPHSNAVVLYCNNLHVFLVHDDCVPCVCPAAVVMRAQGQRVNEIPKGSAFHCDGVVLIYHDLKGADLGNVAGEANLGLMQFCLCIVQRAQEKWGYVFEGGRCGQRCVRGLLSPYIME</sequence>
<reference evidence="1 2" key="1">
    <citation type="submission" date="2016-06" db="EMBL/GenBank/DDBJ databases">
        <title>Comparative genomics of the ectomycorrhizal sister species Rhizopogon vinicolor and Rhizopogon vesiculosus (Basidiomycota: Boletales) reveals a divergence of the mating type B locus.</title>
        <authorList>
            <consortium name="DOE Joint Genome Institute"/>
            <person name="Mujic A.B."/>
            <person name="Kuo A."/>
            <person name="Tritt A."/>
            <person name="Lipzen A."/>
            <person name="Chen C."/>
            <person name="Johnson J."/>
            <person name="Sharma A."/>
            <person name="Barry K."/>
            <person name="Grigoriev I.V."/>
            <person name="Spatafora J.W."/>
        </authorList>
    </citation>
    <scope>NUCLEOTIDE SEQUENCE [LARGE SCALE GENOMIC DNA]</scope>
    <source>
        <strain evidence="1 2">AM-OR11-026</strain>
    </source>
</reference>
<name>A0A1B7MH68_9AGAM</name>
<protein>
    <submittedName>
        <fullName evidence="1">Uncharacterized protein</fullName>
    </submittedName>
</protein>